<dbReference type="NCBIfam" id="TIGR03184">
    <property type="entry name" value="DNA_S_dndE"/>
    <property type="match status" value="1"/>
</dbReference>
<dbReference type="Gene3D" id="1.10.1220.160">
    <property type="entry name" value="DNA sulphur modification protein DndE"/>
    <property type="match status" value="1"/>
</dbReference>
<dbReference type="Pfam" id="PF08870">
    <property type="entry name" value="DndE"/>
    <property type="match status" value="1"/>
</dbReference>
<reference evidence="1" key="1">
    <citation type="submission" date="2018-05" db="EMBL/GenBank/DDBJ databases">
        <authorList>
            <person name="Lanie J.A."/>
            <person name="Ng W.-L."/>
            <person name="Kazmierczak K.M."/>
            <person name="Andrzejewski T.M."/>
            <person name="Davidsen T.M."/>
            <person name="Wayne K.J."/>
            <person name="Tettelin H."/>
            <person name="Glass J.I."/>
            <person name="Rusch D."/>
            <person name="Podicherti R."/>
            <person name="Tsui H.-C.T."/>
            <person name="Winkler M.E."/>
        </authorList>
    </citation>
    <scope>NUCLEOTIDE SEQUENCE</scope>
</reference>
<protein>
    <recommendedName>
        <fullName evidence="2">DNA sulfur modification protein DndE</fullName>
    </recommendedName>
</protein>
<gene>
    <name evidence="1" type="ORF">METZ01_LOCUS301256</name>
</gene>
<proteinExistence type="predicted"/>
<sequence length="127" mass="14549">MIDHIRLSQQAKDQLTQLKRKTKLTHFNEICRWAFCLSLAESSAPSVKNFRNDSPLEMSWRVFGGKYQDIYLALLKQRCVNDGLALDPETLTEQLKLHLHRGIGYLAADTVLKNISHLLRKVSVVSN</sequence>
<organism evidence="1">
    <name type="scientific">marine metagenome</name>
    <dbReference type="NCBI Taxonomy" id="408172"/>
    <lineage>
        <taxon>unclassified sequences</taxon>
        <taxon>metagenomes</taxon>
        <taxon>ecological metagenomes</taxon>
    </lineage>
</organism>
<name>A0A382MLX7_9ZZZZ</name>
<evidence type="ECO:0008006" key="2">
    <source>
        <dbReference type="Google" id="ProtNLM"/>
    </source>
</evidence>
<dbReference type="InterPro" id="IPR038472">
    <property type="entry name" value="DndE_sf"/>
</dbReference>
<dbReference type="InterPro" id="IPR014969">
    <property type="entry name" value="DNA_S_DndE"/>
</dbReference>
<evidence type="ECO:0000313" key="1">
    <source>
        <dbReference type="EMBL" id="SVC48402.1"/>
    </source>
</evidence>
<dbReference type="AlphaFoldDB" id="A0A382MLX7"/>
<accession>A0A382MLX7</accession>
<dbReference type="EMBL" id="UINC01093738">
    <property type="protein sequence ID" value="SVC48402.1"/>
    <property type="molecule type" value="Genomic_DNA"/>
</dbReference>